<gene>
    <name evidence="1" type="ORF">Q9L58_001889</name>
</gene>
<proteinExistence type="predicted"/>
<evidence type="ECO:0000313" key="2">
    <source>
        <dbReference type="Proteomes" id="UP001447188"/>
    </source>
</evidence>
<dbReference type="EMBL" id="JBBBZM010000015">
    <property type="protein sequence ID" value="KAL0639008.1"/>
    <property type="molecule type" value="Genomic_DNA"/>
</dbReference>
<accession>A0ABR3GT66</accession>
<dbReference type="Proteomes" id="UP001447188">
    <property type="component" value="Unassembled WGS sequence"/>
</dbReference>
<reference evidence="1 2" key="1">
    <citation type="submission" date="2024-02" db="EMBL/GenBank/DDBJ databases">
        <title>Discinaceae phylogenomics.</title>
        <authorList>
            <person name="Dirks A.C."/>
            <person name="James T.Y."/>
        </authorList>
    </citation>
    <scope>NUCLEOTIDE SEQUENCE [LARGE SCALE GENOMIC DNA]</scope>
    <source>
        <strain evidence="1 2">ACD0624</strain>
    </source>
</reference>
<name>A0ABR3GT66_9PEZI</name>
<keyword evidence="2" id="KW-1185">Reference proteome</keyword>
<comment type="caution">
    <text evidence="1">The sequence shown here is derived from an EMBL/GenBank/DDBJ whole genome shotgun (WGS) entry which is preliminary data.</text>
</comment>
<organism evidence="1 2">
    <name type="scientific">Discina gigas</name>
    <dbReference type="NCBI Taxonomy" id="1032678"/>
    <lineage>
        <taxon>Eukaryota</taxon>
        <taxon>Fungi</taxon>
        <taxon>Dikarya</taxon>
        <taxon>Ascomycota</taxon>
        <taxon>Pezizomycotina</taxon>
        <taxon>Pezizomycetes</taxon>
        <taxon>Pezizales</taxon>
        <taxon>Discinaceae</taxon>
        <taxon>Discina</taxon>
    </lineage>
</organism>
<sequence length="127" mass="13790">MPSSAEYTERVILDLCRWLFNQDVRIITFSRPTVILVGFRSTAVNHFSAIVLPIGSTLGSIAAFGAKNPILLKVTEHETQGGNKSSRDSVLCLLLAEVQQTIGEILNIDKAGAPHLSKLSLPAGYNR</sequence>
<evidence type="ECO:0000313" key="1">
    <source>
        <dbReference type="EMBL" id="KAL0639008.1"/>
    </source>
</evidence>
<protein>
    <submittedName>
        <fullName evidence="1">Uncharacterized protein</fullName>
    </submittedName>
</protein>